<dbReference type="Pfam" id="PF03781">
    <property type="entry name" value="FGE-sulfatase"/>
    <property type="match status" value="1"/>
</dbReference>
<sequence length="270" mass="29846">MTIWLIVLRALTMSWVPPLIDEFRDEYNRPLPERKSRPAKPVSAASPCKPGMALIDGGTFAARPLRRFCLDTHEVTVGEFHAYVQQLAATDGERLQRQLGHVSASEPIGKERCTWSRRGKAPQRPINCVAIDEAQEFCEFHGKRLPTHVEWKWAARGALAAFKYPGGNHKPTAAWLNMPRAADDRYGEPRDVGSYTPSLSGLHDMAGNVWEWVACTTAEPRCSARGGGFATFAEEELRTAFAGREHAREARSAEVGFRCAAAAATGDAQR</sequence>
<dbReference type="PANTHER" id="PTHR23150">
    <property type="entry name" value="SULFATASE MODIFYING FACTOR 1, 2"/>
    <property type="match status" value="1"/>
</dbReference>
<name>A0ABT5E7Z4_9BACT</name>
<dbReference type="SUPFAM" id="SSF56436">
    <property type="entry name" value="C-type lectin-like"/>
    <property type="match status" value="1"/>
</dbReference>
<dbReference type="PANTHER" id="PTHR23150:SF19">
    <property type="entry name" value="FORMYLGLYCINE-GENERATING ENZYME"/>
    <property type="match status" value="1"/>
</dbReference>
<protein>
    <submittedName>
        <fullName evidence="2">SUMF1/EgtB/PvdO family nonheme iron enzyme</fullName>
    </submittedName>
</protein>
<feature type="domain" description="Sulfatase-modifying factor enzyme-like" evidence="1">
    <location>
        <begin position="65"/>
        <end position="260"/>
    </location>
</feature>
<dbReference type="InterPro" id="IPR042095">
    <property type="entry name" value="SUMF_sf"/>
</dbReference>
<comment type="caution">
    <text evidence="2">The sequence shown here is derived from an EMBL/GenBank/DDBJ whole genome shotgun (WGS) entry which is preliminary data.</text>
</comment>
<keyword evidence="3" id="KW-1185">Reference proteome</keyword>
<gene>
    <name evidence="2" type="ORF">POL25_34085</name>
</gene>
<dbReference type="InterPro" id="IPR005532">
    <property type="entry name" value="SUMF_dom"/>
</dbReference>
<dbReference type="InterPro" id="IPR051043">
    <property type="entry name" value="Sulfatase_Mod_Factor_Kinase"/>
</dbReference>
<accession>A0ABT5E7Z4</accession>
<reference evidence="2 3" key="1">
    <citation type="submission" date="2022-11" db="EMBL/GenBank/DDBJ databases">
        <title>Minimal conservation of predation-associated metabolite biosynthetic gene clusters underscores biosynthetic potential of Myxococcota including descriptions for ten novel species: Archangium lansinium sp. nov., Myxococcus landrumus sp. nov., Nannocystis bai.</title>
        <authorList>
            <person name="Ahearne A."/>
            <person name="Stevens C."/>
            <person name="Dowd S."/>
        </authorList>
    </citation>
    <scope>NUCLEOTIDE SEQUENCE [LARGE SCALE GENOMIC DNA]</scope>
    <source>
        <strain evidence="2 3">BB15-2</strain>
    </source>
</reference>
<organism evidence="2 3">
    <name type="scientific">Nannocystis bainbridge</name>
    <dbReference type="NCBI Taxonomy" id="2995303"/>
    <lineage>
        <taxon>Bacteria</taxon>
        <taxon>Pseudomonadati</taxon>
        <taxon>Myxococcota</taxon>
        <taxon>Polyangia</taxon>
        <taxon>Nannocystales</taxon>
        <taxon>Nannocystaceae</taxon>
        <taxon>Nannocystis</taxon>
    </lineage>
</organism>
<evidence type="ECO:0000313" key="2">
    <source>
        <dbReference type="EMBL" id="MDC0721986.1"/>
    </source>
</evidence>
<dbReference type="Proteomes" id="UP001221686">
    <property type="component" value="Unassembled WGS sequence"/>
</dbReference>
<evidence type="ECO:0000313" key="3">
    <source>
        <dbReference type="Proteomes" id="UP001221686"/>
    </source>
</evidence>
<dbReference type="EMBL" id="JAQNDL010000003">
    <property type="protein sequence ID" value="MDC0721986.1"/>
    <property type="molecule type" value="Genomic_DNA"/>
</dbReference>
<proteinExistence type="predicted"/>
<dbReference type="Gene3D" id="3.90.1580.10">
    <property type="entry name" value="paralog of FGE (formylglycine-generating enzyme)"/>
    <property type="match status" value="1"/>
</dbReference>
<dbReference type="InterPro" id="IPR016187">
    <property type="entry name" value="CTDL_fold"/>
</dbReference>
<evidence type="ECO:0000259" key="1">
    <source>
        <dbReference type="Pfam" id="PF03781"/>
    </source>
</evidence>